<organism evidence="1 2">
    <name type="scientific">Qipengyuania pelagi</name>
    <dbReference type="NCBI Taxonomy" id="994320"/>
    <lineage>
        <taxon>Bacteria</taxon>
        <taxon>Pseudomonadati</taxon>
        <taxon>Pseudomonadota</taxon>
        <taxon>Alphaproteobacteria</taxon>
        <taxon>Sphingomonadales</taxon>
        <taxon>Erythrobacteraceae</taxon>
        <taxon>Qipengyuania</taxon>
    </lineage>
</organism>
<gene>
    <name evidence="1" type="ORF">GRI47_14520</name>
</gene>
<dbReference type="Proteomes" id="UP000430272">
    <property type="component" value="Unassembled WGS sequence"/>
</dbReference>
<evidence type="ECO:0000313" key="2">
    <source>
        <dbReference type="Proteomes" id="UP000430272"/>
    </source>
</evidence>
<dbReference type="AlphaFoldDB" id="A0A844YE47"/>
<accession>A0A844YE47</accession>
<protein>
    <submittedName>
        <fullName evidence="1">Uncharacterized protein</fullName>
    </submittedName>
</protein>
<sequence length="78" mass="8674">MMHSYKLRARDDHNSVIEEIDFECLSIAGALDKAKAMVEAGHADLYEDGAPICSMELVAETGVWLVGKPRRAERLTKL</sequence>
<dbReference type="EMBL" id="WTYD01000005">
    <property type="protein sequence ID" value="MXO55212.1"/>
    <property type="molecule type" value="Genomic_DNA"/>
</dbReference>
<keyword evidence="2" id="KW-1185">Reference proteome</keyword>
<dbReference type="RefSeq" id="WP_344871127.1">
    <property type="nucleotide sequence ID" value="NZ_BAABDV010000002.1"/>
</dbReference>
<name>A0A844YE47_9SPHN</name>
<reference evidence="1 2" key="1">
    <citation type="submission" date="2019-12" db="EMBL/GenBank/DDBJ databases">
        <title>Genomic-based taxomic classification of the family Erythrobacteraceae.</title>
        <authorList>
            <person name="Xu L."/>
        </authorList>
    </citation>
    <scope>NUCLEOTIDE SEQUENCE [LARGE SCALE GENOMIC DNA]</scope>
    <source>
        <strain evidence="1 2">JCM 17468</strain>
    </source>
</reference>
<proteinExistence type="predicted"/>
<comment type="caution">
    <text evidence="1">The sequence shown here is derived from an EMBL/GenBank/DDBJ whole genome shotgun (WGS) entry which is preliminary data.</text>
</comment>
<evidence type="ECO:0000313" key="1">
    <source>
        <dbReference type="EMBL" id="MXO55212.1"/>
    </source>
</evidence>